<dbReference type="EMBL" id="MFYX01000027">
    <property type="protein sequence ID" value="OGK06552.1"/>
    <property type="molecule type" value="Genomic_DNA"/>
</dbReference>
<proteinExistence type="predicted"/>
<evidence type="ECO:0000313" key="2">
    <source>
        <dbReference type="EMBL" id="OGK06552.1"/>
    </source>
</evidence>
<feature type="domain" description="PIN" evidence="1">
    <location>
        <begin position="5"/>
        <end position="124"/>
    </location>
</feature>
<dbReference type="Gene3D" id="3.40.50.1010">
    <property type="entry name" value="5'-nuclease"/>
    <property type="match status" value="1"/>
</dbReference>
<evidence type="ECO:0000313" key="3">
    <source>
        <dbReference type="Proteomes" id="UP000179243"/>
    </source>
</evidence>
<gene>
    <name evidence="2" type="ORF">A2519_15800</name>
</gene>
<dbReference type="InterPro" id="IPR002716">
    <property type="entry name" value="PIN_dom"/>
</dbReference>
<dbReference type="AlphaFoldDB" id="A0A1F7FJA8"/>
<organism evidence="2 3">
    <name type="scientific">Candidatus Raymondbacteria bacterium RIFOXYD12_FULL_49_13</name>
    <dbReference type="NCBI Taxonomy" id="1817890"/>
    <lineage>
        <taxon>Bacteria</taxon>
        <taxon>Raymondiibacteriota</taxon>
    </lineage>
</organism>
<comment type="caution">
    <text evidence="2">The sequence shown here is derived from an EMBL/GenBank/DDBJ whole genome shotgun (WGS) entry which is preliminary data.</text>
</comment>
<sequence>MNKKIVVDSGPLIALFDKSDKNSPTALAFLKKNTSPLFTTLPVVTEVIYILDFSIKAQSDFLEWISRGGLSIINLDHHDFSRIKDLMLKYQDLPMDFADGSLVAACEKIESHFIATIDKDFEIYRFYDKKTFHNVFDMK</sequence>
<protein>
    <submittedName>
        <fullName evidence="2">Pilus assembly protein</fullName>
    </submittedName>
</protein>
<evidence type="ECO:0000259" key="1">
    <source>
        <dbReference type="Pfam" id="PF01850"/>
    </source>
</evidence>
<name>A0A1F7FJA8_UNCRA</name>
<accession>A0A1F7FJA8</accession>
<dbReference type="Pfam" id="PF01850">
    <property type="entry name" value="PIN"/>
    <property type="match status" value="1"/>
</dbReference>
<dbReference type="SUPFAM" id="SSF88723">
    <property type="entry name" value="PIN domain-like"/>
    <property type="match status" value="1"/>
</dbReference>
<dbReference type="InterPro" id="IPR029060">
    <property type="entry name" value="PIN-like_dom_sf"/>
</dbReference>
<dbReference type="Proteomes" id="UP000179243">
    <property type="component" value="Unassembled WGS sequence"/>
</dbReference>
<reference evidence="2 3" key="1">
    <citation type="journal article" date="2016" name="Nat. Commun.">
        <title>Thousands of microbial genomes shed light on interconnected biogeochemical processes in an aquifer system.</title>
        <authorList>
            <person name="Anantharaman K."/>
            <person name="Brown C.T."/>
            <person name="Hug L.A."/>
            <person name="Sharon I."/>
            <person name="Castelle C.J."/>
            <person name="Probst A.J."/>
            <person name="Thomas B.C."/>
            <person name="Singh A."/>
            <person name="Wilkins M.J."/>
            <person name="Karaoz U."/>
            <person name="Brodie E.L."/>
            <person name="Williams K.H."/>
            <person name="Hubbard S.S."/>
            <person name="Banfield J.F."/>
        </authorList>
    </citation>
    <scope>NUCLEOTIDE SEQUENCE [LARGE SCALE GENOMIC DNA]</scope>
</reference>